<evidence type="ECO:0000313" key="3">
    <source>
        <dbReference type="Proteomes" id="UP000023541"/>
    </source>
</evidence>
<dbReference type="Gene3D" id="1.20.120.450">
    <property type="entry name" value="dinb family like domain"/>
    <property type="match status" value="1"/>
</dbReference>
<protein>
    <recommendedName>
        <fullName evidence="1">DinB-like domain-containing protein</fullName>
    </recommendedName>
</protein>
<name>A0A023BVR0_9FLAO</name>
<dbReference type="InterPro" id="IPR024775">
    <property type="entry name" value="DinB-like"/>
</dbReference>
<gene>
    <name evidence="2" type="ORF">ATO12_14305</name>
</gene>
<evidence type="ECO:0000313" key="2">
    <source>
        <dbReference type="EMBL" id="EZH74045.1"/>
    </source>
</evidence>
<reference evidence="2 3" key="1">
    <citation type="submission" date="2014-04" db="EMBL/GenBank/DDBJ databases">
        <title>Aquimarina sp. 22II-S11-z7 Genome Sequencing.</title>
        <authorList>
            <person name="Lai Q."/>
        </authorList>
    </citation>
    <scope>NUCLEOTIDE SEQUENCE [LARGE SCALE GENOMIC DNA]</scope>
    <source>
        <strain evidence="2 3">22II-S11-z7</strain>
    </source>
</reference>
<dbReference type="EMBL" id="AQRA01000004">
    <property type="protein sequence ID" value="EZH74045.1"/>
    <property type="molecule type" value="Genomic_DNA"/>
</dbReference>
<dbReference type="Proteomes" id="UP000023541">
    <property type="component" value="Unassembled WGS sequence"/>
</dbReference>
<dbReference type="eggNOG" id="COG2318">
    <property type="taxonomic scope" value="Bacteria"/>
</dbReference>
<dbReference type="SUPFAM" id="SSF109854">
    <property type="entry name" value="DinB/YfiT-like putative metalloenzymes"/>
    <property type="match status" value="1"/>
</dbReference>
<dbReference type="Pfam" id="PF12867">
    <property type="entry name" value="DinB_2"/>
    <property type="match status" value="1"/>
</dbReference>
<dbReference type="OrthoDB" id="119432at2"/>
<accession>A0A023BVR0</accession>
<organism evidence="2 3">
    <name type="scientific">Aquimarina atlantica</name>
    <dbReference type="NCBI Taxonomy" id="1317122"/>
    <lineage>
        <taxon>Bacteria</taxon>
        <taxon>Pseudomonadati</taxon>
        <taxon>Bacteroidota</taxon>
        <taxon>Flavobacteriia</taxon>
        <taxon>Flavobacteriales</taxon>
        <taxon>Flavobacteriaceae</taxon>
        <taxon>Aquimarina</taxon>
    </lineage>
</organism>
<sequence length="156" mass="18842">MNSIDIILLNCTETRRRSIKLWKGIPEEYFDWKPDKNAFSIIEMIRHVLEAEHLFHKIIDNRGNLGDYYSPWQEMKYVDLEFELEMAKRYRKSFLDMIEELTDTDLENIRIERTEVGQSKKLGDYLNRIVFHEAVHMGQMLDYLRTLGVKRPKIWD</sequence>
<dbReference type="RefSeq" id="WP_034241564.1">
    <property type="nucleotide sequence ID" value="NZ_AQRA01000004.1"/>
</dbReference>
<dbReference type="InterPro" id="IPR034660">
    <property type="entry name" value="DinB/YfiT-like"/>
</dbReference>
<evidence type="ECO:0000259" key="1">
    <source>
        <dbReference type="Pfam" id="PF12867"/>
    </source>
</evidence>
<feature type="domain" description="DinB-like" evidence="1">
    <location>
        <begin position="13"/>
        <end position="140"/>
    </location>
</feature>
<dbReference type="AlphaFoldDB" id="A0A023BVR0"/>
<dbReference type="STRING" id="1317122.ATO12_14305"/>
<proteinExistence type="predicted"/>
<comment type="caution">
    <text evidence="2">The sequence shown here is derived from an EMBL/GenBank/DDBJ whole genome shotgun (WGS) entry which is preliminary data.</text>
</comment>
<keyword evidence="3" id="KW-1185">Reference proteome</keyword>